<keyword evidence="2" id="KW-1134">Transmembrane beta strand</keyword>
<dbReference type="AlphaFoldDB" id="A0A086A1L9"/>
<dbReference type="Gene3D" id="2.20.200.10">
    <property type="entry name" value="Outer membrane efflux proteins (OEP)"/>
    <property type="match status" value="1"/>
</dbReference>
<keyword evidence="2" id="KW-0472">Membrane</keyword>
<comment type="subcellular location">
    <subcellularLocation>
        <location evidence="2">Cell membrane</location>
        <topology evidence="2">Lipid-anchor</topology>
    </subcellularLocation>
</comment>
<dbReference type="InterPro" id="IPR010131">
    <property type="entry name" value="MdtP/NodT-like"/>
</dbReference>
<evidence type="ECO:0000313" key="4">
    <source>
        <dbReference type="Proteomes" id="UP000028705"/>
    </source>
</evidence>
<reference evidence="3 4" key="1">
    <citation type="submission" date="2014-07" db="EMBL/GenBank/DDBJ databases">
        <title>Genome of Chryseobacterium soli DSM 19298.</title>
        <authorList>
            <person name="Stropko S.J."/>
            <person name="Pipes S.E."/>
            <person name="Newman J."/>
        </authorList>
    </citation>
    <scope>NUCLEOTIDE SEQUENCE [LARGE SCALE GENOMIC DNA]</scope>
    <source>
        <strain evidence="3 4">DSM 19298</strain>
    </source>
</reference>
<dbReference type="PROSITE" id="PS51257">
    <property type="entry name" value="PROKAR_LIPOPROTEIN"/>
    <property type="match status" value="1"/>
</dbReference>
<dbReference type="InterPro" id="IPR003423">
    <property type="entry name" value="OMP_efflux"/>
</dbReference>
<evidence type="ECO:0000256" key="2">
    <source>
        <dbReference type="RuleBase" id="RU362097"/>
    </source>
</evidence>
<proteinExistence type="inferred from homology"/>
<gene>
    <name evidence="3" type="ORF">IW15_19815</name>
</gene>
<accession>A0A086A1L9</accession>
<dbReference type="GO" id="GO:0015562">
    <property type="term" value="F:efflux transmembrane transporter activity"/>
    <property type="evidence" value="ECO:0007669"/>
    <property type="project" value="InterPro"/>
</dbReference>
<dbReference type="GO" id="GO:0005886">
    <property type="term" value="C:plasma membrane"/>
    <property type="evidence" value="ECO:0007669"/>
    <property type="project" value="UniProtKB-SubCell"/>
</dbReference>
<evidence type="ECO:0000256" key="1">
    <source>
        <dbReference type="ARBA" id="ARBA00007613"/>
    </source>
</evidence>
<keyword evidence="2" id="KW-0564">Palmitate</keyword>
<dbReference type="Proteomes" id="UP000028705">
    <property type="component" value="Unassembled WGS sequence"/>
</dbReference>
<dbReference type="Gene3D" id="1.20.1600.10">
    <property type="entry name" value="Outer membrane efflux proteins (OEP)"/>
    <property type="match status" value="1"/>
</dbReference>
<dbReference type="OrthoDB" id="9770517at2"/>
<evidence type="ECO:0000313" key="3">
    <source>
        <dbReference type="EMBL" id="KFF10583.1"/>
    </source>
</evidence>
<dbReference type="SUPFAM" id="SSF56954">
    <property type="entry name" value="Outer membrane efflux proteins (OEP)"/>
    <property type="match status" value="1"/>
</dbReference>
<protein>
    <submittedName>
        <fullName evidence="3">Membrane protein</fullName>
    </submittedName>
</protein>
<dbReference type="Pfam" id="PF02321">
    <property type="entry name" value="OEP"/>
    <property type="match status" value="2"/>
</dbReference>
<keyword evidence="4" id="KW-1185">Reference proteome</keyword>
<dbReference type="RefSeq" id="WP_034714778.1">
    <property type="nucleotide sequence ID" value="NZ_JPRH01000010.1"/>
</dbReference>
<dbReference type="PANTHER" id="PTHR30203:SF33">
    <property type="entry name" value="BLR4455 PROTEIN"/>
    <property type="match status" value="1"/>
</dbReference>
<dbReference type="EMBL" id="JPRH01000010">
    <property type="protein sequence ID" value="KFF10583.1"/>
    <property type="molecule type" value="Genomic_DNA"/>
</dbReference>
<dbReference type="STRING" id="445961.IW15_19815"/>
<organism evidence="3 4">
    <name type="scientific">Chryseobacterium soli</name>
    <dbReference type="NCBI Taxonomy" id="445961"/>
    <lineage>
        <taxon>Bacteria</taxon>
        <taxon>Pseudomonadati</taxon>
        <taxon>Bacteroidota</taxon>
        <taxon>Flavobacteriia</taxon>
        <taxon>Flavobacteriales</taxon>
        <taxon>Weeksellaceae</taxon>
        <taxon>Chryseobacterium group</taxon>
        <taxon>Chryseobacterium</taxon>
    </lineage>
</organism>
<sequence length="462" mass="51194">MTHWRKRYHFLVQITAFSLVLYSCDVTKPYANKQTVPDHLYGDAAADANANMAVLSWKEIFKDPLLQDLIAEGIENNLDLKTAAANLKAAEANFVQSKQAFLPSLSGNASAGAYHPSDAQASNTQVYQLYALSSWQADIWGKLRSTKRSMYASYLASEAYQQAVKTQLVANIAVTYYQLLAYDEQLNIVQQSLEVYSKDTETMKILKNSDVVTGAAVVQSAANYYAVKSTVPDIKNNIRQAENTMSLLLGRTPGPVKRDSLFNEQVYSELSTGLPVQLLANRPDVKQAELQLRSYFEQVNVAETSFYPALTITGQAGLYGTQLKNFFSAGAFLANIVGGLTQPIFNNGLNKQKLKIAQANYEASEYNYSKVLLTAGQEVSNALYQYQMVDEKAQSRQEQIANLEKAVHFTKELLKYTSDTNYTDVLTSEQSLLSARQSAITDKLQQLQAVVNLYAALGGGWK</sequence>
<dbReference type="eggNOG" id="COG1538">
    <property type="taxonomic scope" value="Bacteria"/>
</dbReference>
<dbReference type="NCBIfam" id="TIGR01845">
    <property type="entry name" value="outer_NodT"/>
    <property type="match status" value="1"/>
</dbReference>
<dbReference type="PANTHER" id="PTHR30203">
    <property type="entry name" value="OUTER MEMBRANE CATION EFFLUX PROTEIN"/>
    <property type="match status" value="1"/>
</dbReference>
<keyword evidence="2" id="KW-0449">Lipoprotein</keyword>
<comment type="similarity">
    <text evidence="1 2">Belongs to the outer membrane factor (OMF) (TC 1.B.17) family.</text>
</comment>
<keyword evidence="2" id="KW-0812">Transmembrane</keyword>
<name>A0A086A1L9_9FLAO</name>
<comment type="caution">
    <text evidence="3">The sequence shown here is derived from an EMBL/GenBank/DDBJ whole genome shotgun (WGS) entry which is preliminary data.</text>
</comment>